<name>A0A843T916_COLES</name>
<accession>A0A843T916</accession>
<protein>
    <submittedName>
        <fullName evidence="1">Uncharacterized protein</fullName>
    </submittedName>
</protein>
<evidence type="ECO:0000313" key="2">
    <source>
        <dbReference type="Proteomes" id="UP000652761"/>
    </source>
</evidence>
<gene>
    <name evidence="1" type="ORF">Taro_001093</name>
</gene>
<organism evidence="1 2">
    <name type="scientific">Colocasia esculenta</name>
    <name type="common">Wild taro</name>
    <name type="synonym">Arum esculentum</name>
    <dbReference type="NCBI Taxonomy" id="4460"/>
    <lineage>
        <taxon>Eukaryota</taxon>
        <taxon>Viridiplantae</taxon>
        <taxon>Streptophyta</taxon>
        <taxon>Embryophyta</taxon>
        <taxon>Tracheophyta</taxon>
        <taxon>Spermatophyta</taxon>
        <taxon>Magnoliopsida</taxon>
        <taxon>Liliopsida</taxon>
        <taxon>Araceae</taxon>
        <taxon>Aroideae</taxon>
        <taxon>Colocasieae</taxon>
        <taxon>Colocasia</taxon>
    </lineage>
</organism>
<keyword evidence="2" id="KW-1185">Reference proteome</keyword>
<comment type="caution">
    <text evidence="1">The sequence shown here is derived from an EMBL/GenBank/DDBJ whole genome shotgun (WGS) entry which is preliminary data.</text>
</comment>
<dbReference type="EMBL" id="NMUH01000022">
    <property type="protein sequence ID" value="MQL68822.1"/>
    <property type="molecule type" value="Genomic_DNA"/>
</dbReference>
<dbReference type="AlphaFoldDB" id="A0A843T916"/>
<feature type="non-terminal residue" evidence="1">
    <location>
        <position position="161"/>
    </location>
</feature>
<dbReference type="Proteomes" id="UP000652761">
    <property type="component" value="Unassembled WGS sequence"/>
</dbReference>
<sequence length="161" mass="18069">SLRGPPGCLRLRLFFPLSIITRRVTSRVFRILMDHKIEMVDRRDWGGGGDDSEESTQHMIERIWESLTDIQRRMDQQAPVPPVAVTPGDGETVPIVPVPPPPGVEVPFVAPLPPPPPPMLLAEEPVMQFPIEPVTSEAHPYPHRWERGGLFSTVVQFRTVS</sequence>
<reference evidence="1" key="1">
    <citation type="submission" date="2017-07" db="EMBL/GenBank/DDBJ databases">
        <title>Taro Niue Genome Assembly and Annotation.</title>
        <authorList>
            <person name="Atibalentja N."/>
            <person name="Keating K."/>
            <person name="Fields C.J."/>
        </authorList>
    </citation>
    <scope>NUCLEOTIDE SEQUENCE</scope>
    <source>
        <strain evidence="1">Niue_2</strain>
        <tissue evidence="1">Leaf</tissue>
    </source>
</reference>
<evidence type="ECO:0000313" key="1">
    <source>
        <dbReference type="EMBL" id="MQL68822.1"/>
    </source>
</evidence>
<proteinExistence type="predicted"/>